<dbReference type="GO" id="GO:0005840">
    <property type="term" value="C:ribosome"/>
    <property type="evidence" value="ECO:0007669"/>
    <property type="project" value="UniProtKB-KW"/>
</dbReference>
<keyword evidence="2 8" id="KW-0689">Ribosomal protein</keyword>
<dbReference type="HAMAP" id="MF_00508">
    <property type="entry name" value="Ribosomal_uS10"/>
    <property type="match status" value="1"/>
</dbReference>
<dbReference type="Pfam" id="PF00338">
    <property type="entry name" value="Ribosomal_S10"/>
    <property type="match status" value="1"/>
</dbReference>
<evidence type="ECO:0000256" key="6">
    <source>
        <dbReference type="ARBA" id="ARBA00078476"/>
    </source>
</evidence>
<dbReference type="AlphaFoldDB" id="A0A9P4LDK6"/>
<dbReference type="Proteomes" id="UP000800039">
    <property type="component" value="Unassembled WGS sequence"/>
</dbReference>
<evidence type="ECO:0000313" key="8">
    <source>
        <dbReference type="EMBL" id="KAF1851120.1"/>
    </source>
</evidence>
<protein>
    <recommendedName>
        <fullName evidence="4">Small ribosomal subunit protein uS10m</fullName>
    </recommendedName>
    <alternativeName>
        <fullName evidence="5">37S ribosomal protein S10, mitochondrial</fullName>
    </alternativeName>
    <alternativeName>
        <fullName evidence="6">Mitochondrial ribosomal small subunit protein 10</fullName>
    </alternativeName>
</protein>
<evidence type="ECO:0000256" key="4">
    <source>
        <dbReference type="ARBA" id="ARBA00035261"/>
    </source>
</evidence>
<dbReference type="Gene3D" id="3.30.70.600">
    <property type="entry name" value="Ribosomal protein S10 domain"/>
    <property type="match status" value="1"/>
</dbReference>
<comment type="caution">
    <text evidence="8">The sequence shown here is derived from an EMBL/GenBank/DDBJ whole genome shotgun (WGS) entry which is preliminary data.</text>
</comment>
<dbReference type="FunFam" id="3.30.70.600:FF:000003">
    <property type="entry name" value="30S ribosomal protein S10"/>
    <property type="match status" value="1"/>
</dbReference>
<dbReference type="RefSeq" id="XP_040793683.1">
    <property type="nucleotide sequence ID" value="XM_040932537.1"/>
</dbReference>
<evidence type="ECO:0000313" key="9">
    <source>
        <dbReference type="Proteomes" id="UP000800039"/>
    </source>
</evidence>
<dbReference type="GeneID" id="63849788"/>
<dbReference type="PANTHER" id="PTHR11700">
    <property type="entry name" value="30S RIBOSOMAL PROTEIN S10 FAMILY MEMBER"/>
    <property type="match status" value="1"/>
</dbReference>
<reference evidence="8" key="1">
    <citation type="submission" date="2020-01" db="EMBL/GenBank/DDBJ databases">
        <authorList>
            <consortium name="DOE Joint Genome Institute"/>
            <person name="Haridas S."/>
            <person name="Albert R."/>
            <person name="Binder M."/>
            <person name="Bloem J."/>
            <person name="Labutti K."/>
            <person name="Salamov A."/>
            <person name="Andreopoulos B."/>
            <person name="Baker S.E."/>
            <person name="Barry K."/>
            <person name="Bills G."/>
            <person name="Bluhm B.H."/>
            <person name="Cannon C."/>
            <person name="Castanera R."/>
            <person name="Culley D.E."/>
            <person name="Daum C."/>
            <person name="Ezra D."/>
            <person name="Gonzalez J.B."/>
            <person name="Henrissat B."/>
            <person name="Kuo A."/>
            <person name="Liang C."/>
            <person name="Lipzen A."/>
            <person name="Lutzoni F."/>
            <person name="Magnuson J."/>
            <person name="Mondo S."/>
            <person name="Nolan M."/>
            <person name="Ohm R."/>
            <person name="Pangilinan J."/>
            <person name="Park H.-J."/>
            <person name="Ramirez L."/>
            <person name="Alfaro M."/>
            <person name="Sun H."/>
            <person name="Tritt A."/>
            <person name="Yoshinaga Y."/>
            <person name="Zwiers L.-H."/>
            <person name="Turgeon B.G."/>
            <person name="Goodwin S.B."/>
            <person name="Spatafora J.W."/>
            <person name="Crous P.W."/>
            <person name="Grigoriev I.V."/>
        </authorList>
    </citation>
    <scope>NUCLEOTIDE SEQUENCE</scope>
    <source>
        <strain evidence="8">CBS 394.84</strain>
    </source>
</reference>
<dbReference type="InterPro" id="IPR036838">
    <property type="entry name" value="Ribosomal_uS10_dom_sf"/>
</dbReference>
<gene>
    <name evidence="8" type="ORF">K460DRAFT_361869</name>
</gene>
<evidence type="ECO:0000256" key="5">
    <source>
        <dbReference type="ARBA" id="ARBA00042916"/>
    </source>
</evidence>
<name>A0A9P4LDK6_9PLEO</name>
<dbReference type="EMBL" id="ML976614">
    <property type="protein sequence ID" value="KAF1851120.1"/>
    <property type="molecule type" value="Genomic_DNA"/>
</dbReference>
<dbReference type="InterPro" id="IPR027486">
    <property type="entry name" value="Ribosomal_uS10_dom"/>
</dbReference>
<comment type="similarity">
    <text evidence="1">Belongs to the universal ribosomal protein uS10 family.</text>
</comment>
<evidence type="ECO:0000256" key="2">
    <source>
        <dbReference type="ARBA" id="ARBA00022980"/>
    </source>
</evidence>
<feature type="domain" description="Small ribosomal subunit protein uS10" evidence="7">
    <location>
        <begin position="190"/>
        <end position="287"/>
    </location>
</feature>
<accession>A0A9P4LDK6</accession>
<evidence type="ECO:0000259" key="7">
    <source>
        <dbReference type="SMART" id="SM01403"/>
    </source>
</evidence>
<keyword evidence="9" id="KW-1185">Reference proteome</keyword>
<dbReference type="GO" id="GO:0003735">
    <property type="term" value="F:structural constituent of ribosome"/>
    <property type="evidence" value="ECO:0007669"/>
    <property type="project" value="InterPro"/>
</dbReference>
<dbReference type="InterPro" id="IPR001848">
    <property type="entry name" value="Ribosomal_uS10"/>
</dbReference>
<dbReference type="GO" id="GO:0006412">
    <property type="term" value="P:translation"/>
    <property type="evidence" value="ECO:0007669"/>
    <property type="project" value="InterPro"/>
</dbReference>
<evidence type="ECO:0000256" key="3">
    <source>
        <dbReference type="ARBA" id="ARBA00023274"/>
    </source>
</evidence>
<dbReference type="GO" id="GO:1990904">
    <property type="term" value="C:ribonucleoprotein complex"/>
    <property type="evidence" value="ECO:0007669"/>
    <property type="project" value="UniProtKB-KW"/>
</dbReference>
<keyword evidence="3" id="KW-0687">Ribonucleoprotein</keyword>
<dbReference type="SMART" id="SM01403">
    <property type="entry name" value="Ribosomal_S10"/>
    <property type="match status" value="1"/>
</dbReference>
<proteinExistence type="inferred from homology"/>
<dbReference type="OrthoDB" id="366214at2759"/>
<organism evidence="8 9">
    <name type="scientific">Cucurbitaria berberidis CBS 394.84</name>
    <dbReference type="NCBI Taxonomy" id="1168544"/>
    <lineage>
        <taxon>Eukaryota</taxon>
        <taxon>Fungi</taxon>
        <taxon>Dikarya</taxon>
        <taxon>Ascomycota</taxon>
        <taxon>Pezizomycotina</taxon>
        <taxon>Dothideomycetes</taxon>
        <taxon>Pleosporomycetidae</taxon>
        <taxon>Pleosporales</taxon>
        <taxon>Pleosporineae</taxon>
        <taxon>Cucurbitariaceae</taxon>
        <taxon>Cucurbitaria</taxon>
    </lineage>
</organism>
<evidence type="ECO:0000256" key="1">
    <source>
        <dbReference type="ARBA" id="ARBA00007102"/>
    </source>
</evidence>
<sequence length="345" mass="39966">MAAPRCMRSFLGPVKRAKIIQAARPYTHTLSRTKSSKAEADEDREIREDRDGKLMDQLRTDMENGDMTLDQRLQDMGLDPNEYKRLWKSQQAANERLEAWEPRTREEAQQRWKDMQNTPDHLTLLHMYKRAGVEPIKVAKERGITLPTDEPPLDPKTQAALDELRAPINVRAVHLRPLRRTPEHGVPVCDLQLRTYSIRNLLLFADFAVRAAYYMGLAARGPIPLPRITERWTVPRANFIFKKSQENFERVTMRRLIQIQDGHPDVVKAWLAFLQKHQYHGVGMKANIWEYESLDAATRAGYELKEGDHTRRREGSVLQKVDEILGSKGFKEAMKGHKNEVESRP</sequence>
<dbReference type="SUPFAM" id="SSF54999">
    <property type="entry name" value="Ribosomal protein S10"/>
    <property type="match status" value="1"/>
</dbReference>